<dbReference type="GO" id="GO:0033499">
    <property type="term" value="P:galactose catabolic process via UDP-galactose, Leloir pathway"/>
    <property type="evidence" value="ECO:0007669"/>
    <property type="project" value="TreeGrafter"/>
</dbReference>
<proteinExistence type="predicted"/>
<reference evidence="1 2" key="1">
    <citation type="journal article" date="2021" name="Nat. Plants">
        <title>The Taxus genome provides insights into paclitaxel biosynthesis.</title>
        <authorList>
            <person name="Xiong X."/>
            <person name="Gou J."/>
            <person name="Liao Q."/>
            <person name="Li Y."/>
            <person name="Zhou Q."/>
            <person name="Bi G."/>
            <person name="Li C."/>
            <person name="Du R."/>
            <person name="Wang X."/>
            <person name="Sun T."/>
            <person name="Guo L."/>
            <person name="Liang H."/>
            <person name="Lu P."/>
            <person name="Wu Y."/>
            <person name="Zhang Z."/>
            <person name="Ro D.K."/>
            <person name="Shang Y."/>
            <person name="Huang S."/>
            <person name="Yan J."/>
        </authorList>
    </citation>
    <scope>NUCLEOTIDE SEQUENCE [LARGE SCALE GENOMIC DNA]</scope>
    <source>
        <strain evidence="1">Ta-2019</strain>
    </source>
</reference>
<dbReference type="SUPFAM" id="SSF74650">
    <property type="entry name" value="Galactose mutarotase-like"/>
    <property type="match status" value="1"/>
</dbReference>
<dbReference type="InterPro" id="IPR014718">
    <property type="entry name" value="GH-type_carb-bd"/>
</dbReference>
<dbReference type="InterPro" id="IPR008183">
    <property type="entry name" value="Aldose_1/G6P_1-epimerase"/>
</dbReference>
<sequence length="79" mass="8806">NMSSNRPHFGAIVGRVANRIKNAQFTLDGKTYHLANNSGNNSIHGGLRGFDNVPWKVKERKQGSKPSIKFVYNSFDGEE</sequence>
<accession>A0AA38FBH5</accession>
<evidence type="ECO:0000313" key="2">
    <source>
        <dbReference type="Proteomes" id="UP000824469"/>
    </source>
</evidence>
<dbReference type="PANTHER" id="PTHR10091:SF0">
    <property type="entry name" value="GALACTOSE MUTAROTASE"/>
    <property type="match status" value="1"/>
</dbReference>
<comment type="caution">
    <text evidence="1">The sequence shown here is derived from an EMBL/GenBank/DDBJ whole genome shotgun (WGS) entry which is preliminary data.</text>
</comment>
<dbReference type="PANTHER" id="PTHR10091">
    <property type="entry name" value="ALDOSE-1-EPIMERASE"/>
    <property type="match status" value="1"/>
</dbReference>
<dbReference type="GO" id="GO:0006006">
    <property type="term" value="P:glucose metabolic process"/>
    <property type="evidence" value="ECO:0007669"/>
    <property type="project" value="TreeGrafter"/>
</dbReference>
<dbReference type="Gene3D" id="2.70.98.10">
    <property type="match status" value="1"/>
</dbReference>
<gene>
    <name evidence="1" type="ORF">KI387_038979</name>
</gene>
<name>A0AA38FBH5_TAXCH</name>
<dbReference type="GO" id="GO:0030246">
    <property type="term" value="F:carbohydrate binding"/>
    <property type="evidence" value="ECO:0007669"/>
    <property type="project" value="InterPro"/>
</dbReference>
<dbReference type="OMA" id="IWTMKEH"/>
<dbReference type="AlphaFoldDB" id="A0AA38FBH5"/>
<dbReference type="Proteomes" id="UP000824469">
    <property type="component" value="Unassembled WGS sequence"/>
</dbReference>
<dbReference type="Pfam" id="PF01263">
    <property type="entry name" value="Aldose_epim"/>
    <property type="match status" value="1"/>
</dbReference>
<organism evidence="1 2">
    <name type="scientific">Taxus chinensis</name>
    <name type="common">Chinese yew</name>
    <name type="synonym">Taxus wallichiana var. chinensis</name>
    <dbReference type="NCBI Taxonomy" id="29808"/>
    <lineage>
        <taxon>Eukaryota</taxon>
        <taxon>Viridiplantae</taxon>
        <taxon>Streptophyta</taxon>
        <taxon>Embryophyta</taxon>
        <taxon>Tracheophyta</taxon>
        <taxon>Spermatophyta</taxon>
        <taxon>Pinopsida</taxon>
        <taxon>Pinidae</taxon>
        <taxon>Conifers II</taxon>
        <taxon>Cupressales</taxon>
        <taxon>Taxaceae</taxon>
        <taxon>Taxus</taxon>
    </lineage>
</organism>
<feature type="non-terminal residue" evidence="1">
    <location>
        <position position="79"/>
    </location>
</feature>
<dbReference type="GO" id="GO:0004034">
    <property type="term" value="F:aldose 1-epimerase activity"/>
    <property type="evidence" value="ECO:0007669"/>
    <property type="project" value="TreeGrafter"/>
</dbReference>
<keyword evidence="2" id="KW-1185">Reference proteome</keyword>
<dbReference type="InterPro" id="IPR011013">
    <property type="entry name" value="Gal_mutarotase_sf_dom"/>
</dbReference>
<protein>
    <recommendedName>
        <fullName evidence="3">Aldose 1-epimerase</fullName>
    </recommendedName>
</protein>
<evidence type="ECO:0000313" key="1">
    <source>
        <dbReference type="EMBL" id="KAH9295391.1"/>
    </source>
</evidence>
<feature type="non-terminal residue" evidence="1">
    <location>
        <position position="1"/>
    </location>
</feature>
<dbReference type="EMBL" id="JAHRHJ020000011">
    <property type="protein sequence ID" value="KAH9295391.1"/>
    <property type="molecule type" value="Genomic_DNA"/>
</dbReference>
<evidence type="ECO:0008006" key="3">
    <source>
        <dbReference type="Google" id="ProtNLM"/>
    </source>
</evidence>